<reference evidence="2" key="1">
    <citation type="submission" date="2016-10" db="EMBL/GenBank/DDBJ databases">
        <authorList>
            <person name="Varghese N."/>
            <person name="Submissions S."/>
        </authorList>
    </citation>
    <scope>NUCLEOTIDE SEQUENCE [LARGE SCALE GENOMIC DNA]</scope>
    <source>
        <strain evidence="2">S1b</strain>
    </source>
</reference>
<protein>
    <submittedName>
        <fullName evidence="1">Uncharacterized protein</fullName>
    </submittedName>
</protein>
<dbReference type="EMBL" id="FOGW01000025">
    <property type="protein sequence ID" value="SES06090.1"/>
    <property type="molecule type" value="Genomic_DNA"/>
</dbReference>
<keyword evidence="2" id="KW-1185">Reference proteome</keyword>
<accession>A0A1H9U935</accession>
<organism evidence="1 2">
    <name type="scientific">Lachnobacterium bovis</name>
    <dbReference type="NCBI Taxonomy" id="140626"/>
    <lineage>
        <taxon>Bacteria</taxon>
        <taxon>Bacillati</taxon>
        <taxon>Bacillota</taxon>
        <taxon>Clostridia</taxon>
        <taxon>Lachnospirales</taxon>
        <taxon>Lachnospiraceae</taxon>
        <taxon>Lachnobacterium</taxon>
    </lineage>
</organism>
<gene>
    <name evidence="1" type="ORF">SAMN02910429_01998</name>
</gene>
<dbReference type="Proteomes" id="UP000182471">
    <property type="component" value="Unassembled WGS sequence"/>
</dbReference>
<proteinExistence type="predicted"/>
<sequence length="74" mass="8539">MIVEEDEVTVYPALFENVKKFKISDVKSAEVKEPKKEIELYDAQHKKFYTVDPAATKAYLFAARLVEEGILQMN</sequence>
<evidence type="ECO:0000313" key="1">
    <source>
        <dbReference type="EMBL" id="SES06090.1"/>
    </source>
</evidence>
<dbReference type="AlphaFoldDB" id="A0A1H9U935"/>
<evidence type="ECO:0000313" key="2">
    <source>
        <dbReference type="Proteomes" id="UP000182471"/>
    </source>
</evidence>
<name>A0A1H9U935_9FIRM</name>